<feature type="region of interest" description="Disordered" evidence="1">
    <location>
        <begin position="194"/>
        <end position="222"/>
    </location>
</feature>
<keyword evidence="3" id="KW-1185">Reference proteome</keyword>
<evidence type="ECO:0000313" key="3">
    <source>
        <dbReference type="Proteomes" id="UP000286746"/>
    </source>
</evidence>
<evidence type="ECO:0000256" key="1">
    <source>
        <dbReference type="SAM" id="MobiDB-lite"/>
    </source>
</evidence>
<protein>
    <recommendedName>
        <fullName evidence="4">Winged helix DNA-binding domain-containing protein</fullName>
    </recommendedName>
</protein>
<sequence length="435" mass="45694">MTVLDTRALNRATLARQLLLDRADLPALDAVAHLCGLQAQEPQEPFIGLWSRLSAFAPAQLGELLTGRHVVRTHLMRRTVHLLTADDVLAWRGRHDAMLRQRVLGTYRRELAGVDLEELAAAGRAVMADGEPRSMPELARAVAGRWPGPGPRPLGEMLVAALIPMVQLPPRGLWRTKGGVRNVPLAMWLGREPAPPVPNGAGTGRPVPGVPDASGPGVSDASVPGVPDGFGPGVSDASVPGVPDGFGPGVSDASVPGVSDASGPGVPDASDPVGEALVRRYLAAFGPAASADLRAWCGLAGLPRAVAAVREELVSFRDERGRELLDLPDAPRPDPGTPAPVRFLPAFDNAILGYQDRGRIIDDAHRGLSVAGERVVLVDGRVAATWKATDGTVTVFPLRRFSPAERTAVGEEGEALAAFLSDGESRRAEIGAEQG</sequence>
<dbReference type="AlphaFoldDB" id="A0A401W2R9"/>
<reference evidence="2 3" key="1">
    <citation type="submission" date="2018-11" db="EMBL/GenBank/DDBJ databases">
        <title>Whole genome sequence of Streptomyces paromomycinus NBRC 15454(T).</title>
        <authorList>
            <person name="Komaki H."/>
            <person name="Tamura T."/>
        </authorList>
    </citation>
    <scope>NUCLEOTIDE SEQUENCE [LARGE SCALE GENOMIC DNA]</scope>
    <source>
        <strain evidence="2 3">NBRC 15454</strain>
    </source>
</reference>
<proteinExistence type="predicted"/>
<evidence type="ECO:0008006" key="4">
    <source>
        <dbReference type="Google" id="ProtNLM"/>
    </source>
</evidence>
<gene>
    <name evidence="2" type="ORF">GKJPGBOP_03273</name>
</gene>
<dbReference type="PANTHER" id="PTHR38479">
    <property type="entry name" value="LMO0824 PROTEIN"/>
    <property type="match status" value="1"/>
</dbReference>
<dbReference type="PANTHER" id="PTHR38479:SF2">
    <property type="entry name" value="WINGED HELIX DNA-BINDING DOMAIN-CONTAINING PROTEIN"/>
    <property type="match status" value="1"/>
</dbReference>
<comment type="caution">
    <text evidence="2">The sequence shown here is derived from an EMBL/GenBank/DDBJ whole genome shotgun (WGS) entry which is preliminary data.</text>
</comment>
<dbReference type="Proteomes" id="UP000286746">
    <property type="component" value="Unassembled WGS sequence"/>
</dbReference>
<name>A0A401W2R9_STREY</name>
<dbReference type="InterPro" id="IPR009351">
    <property type="entry name" value="AlkZ-like"/>
</dbReference>
<evidence type="ECO:0000313" key="2">
    <source>
        <dbReference type="EMBL" id="GCD43592.1"/>
    </source>
</evidence>
<organism evidence="2 3">
    <name type="scientific">Streptomyces paromomycinus</name>
    <name type="common">Streptomyces rimosus subsp. paromomycinus</name>
    <dbReference type="NCBI Taxonomy" id="92743"/>
    <lineage>
        <taxon>Bacteria</taxon>
        <taxon>Bacillati</taxon>
        <taxon>Actinomycetota</taxon>
        <taxon>Actinomycetes</taxon>
        <taxon>Kitasatosporales</taxon>
        <taxon>Streptomycetaceae</taxon>
        <taxon>Streptomyces</taxon>
    </lineage>
</organism>
<dbReference type="Pfam" id="PF06224">
    <property type="entry name" value="AlkZ-like"/>
    <property type="match status" value="2"/>
</dbReference>
<dbReference type="RefSeq" id="WP_125054686.1">
    <property type="nucleotide sequence ID" value="NZ_BHZD01000001.1"/>
</dbReference>
<accession>A0A401W2R9</accession>
<dbReference type="EMBL" id="BHZD01000001">
    <property type="protein sequence ID" value="GCD43592.1"/>
    <property type="molecule type" value="Genomic_DNA"/>
</dbReference>